<dbReference type="GO" id="GO:0009055">
    <property type="term" value="F:electron transfer activity"/>
    <property type="evidence" value="ECO:0007669"/>
    <property type="project" value="InterPro"/>
</dbReference>
<dbReference type="GO" id="GO:0046872">
    <property type="term" value="F:metal ion binding"/>
    <property type="evidence" value="ECO:0007669"/>
    <property type="project" value="UniProtKB-KW"/>
</dbReference>
<evidence type="ECO:0000256" key="2">
    <source>
        <dbReference type="ARBA" id="ARBA00008156"/>
    </source>
</evidence>
<feature type="domain" description="Cytochrome c" evidence="10">
    <location>
        <begin position="35"/>
        <end position="99"/>
    </location>
</feature>
<reference evidence="11" key="2">
    <citation type="submission" date="2020-09" db="EMBL/GenBank/DDBJ databases">
        <authorList>
            <person name="Sun Q."/>
            <person name="Zhou Y."/>
        </authorList>
    </citation>
    <scope>NUCLEOTIDE SEQUENCE</scope>
    <source>
        <strain evidence="11">CGMCC 1.15425</strain>
    </source>
</reference>
<evidence type="ECO:0000256" key="1">
    <source>
        <dbReference type="ARBA" id="ARBA00001931"/>
    </source>
</evidence>
<evidence type="ECO:0000256" key="4">
    <source>
        <dbReference type="ARBA" id="ARBA00022723"/>
    </source>
</evidence>
<dbReference type="PANTHER" id="PTHR32303">
    <property type="entry name" value="QUINOPROTEIN ALCOHOL DEHYDROGENASE (CYTOCHROME C)"/>
    <property type="match status" value="1"/>
</dbReference>
<evidence type="ECO:0000259" key="9">
    <source>
        <dbReference type="Pfam" id="PF13360"/>
    </source>
</evidence>
<evidence type="ECO:0000256" key="3">
    <source>
        <dbReference type="ARBA" id="ARBA00022617"/>
    </source>
</evidence>
<dbReference type="GO" id="GO:0016491">
    <property type="term" value="F:oxidoreductase activity"/>
    <property type="evidence" value="ECO:0007669"/>
    <property type="project" value="UniProtKB-KW"/>
</dbReference>
<evidence type="ECO:0000256" key="7">
    <source>
        <dbReference type="ARBA" id="ARBA00023004"/>
    </source>
</evidence>
<dbReference type="InterPro" id="IPR002372">
    <property type="entry name" value="PQQ_rpt_dom"/>
</dbReference>
<keyword evidence="12" id="KW-1185">Reference proteome</keyword>
<dbReference type="SUPFAM" id="SSF50998">
    <property type="entry name" value="Quinoprotein alcohol dehydrogenase-like"/>
    <property type="match status" value="2"/>
</dbReference>
<proteinExistence type="inferred from homology"/>
<evidence type="ECO:0000256" key="5">
    <source>
        <dbReference type="ARBA" id="ARBA00022729"/>
    </source>
</evidence>
<accession>A0A917LPY2</accession>
<evidence type="ECO:0000313" key="12">
    <source>
        <dbReference type="Proteomes" id="UP000627715"/>
    </source>
</evidence>
<dbReference type="EMBL" id="BMIY01000001">
    <property type="protein sequence ID" value="GGG48184.1"/>
    <property type="molecule type" value="Genomic_DNA"/>
</dbReference>
<comment type="similarity">
    <text evidence="2">Belongs to the bacterial PQQ dehydrogenase family.</text>
</comment>
<dbReference type="InterPro" id="IPR015943">
    <property type="entry name" value="WD40/YVTN_repeat-like_dom_sf"/>
</dbReference>
<evidence type="ECO:0000256" key="6">
    <source>
        <dbReference type="ARBA" id="ARBA00023002"/>
    </source>
</evidence>
<feature type="domain" description="Pyrrolo-quinoline quinone repeat" evidence="9">
    <location>
        <begin position="438"/>
        <end position="598"/>
    </location>
</feature>
<dbReference type="Pfam" id="PF01011">
    <property type="entry name" value="PQQ"/>
    <property type="match status" value="1"/>
</dbReference>
<organism evidence="11 12">
    <name type="scientific">Pseudohongiella nitratireducens</name>
    <dbReference type="NCBI Taxonomy" id="1768907"/>
    <lineage>
        <taxon>Bacteria</taxon>
        <taxon>Pseudomonadati</taxon>
        <taxon>Pseudomonadota</taxon>
        <taxon>Gammaproteobacteria</taxon>
        <taxon>Pseudomonadales</taxon>
        <taxon>Pseudohongiellaceae</taxon>
        <taxon>Pseudohongiella</taxon>
    </lineage>
</organism>
<dbReference type="InterPro" id="IPR018391">
    <property type="entry name" value="PQQ_b-propeller_rpt"/>
</dbReference>
<dbReference type="Gene3D" id="2.140.10.10">
    <property type="entry name" value="Quinoprotein alcohol dehydrogenase-like superfamily"/>
    <property type="match status" value="1"/>
</dbReference>
<dbReference type="Pfam" id="PF13360">
    <property type="entry name" value="PQQ_2"/>
    <property type="match status" value="1"/>
</dbReference>
<protein>
    <submittedName>
        <fullName evidence="11">Cytochrome CBB3</fullName>
    </submittedName>
</protein>
<keyword evidence="4" id="KW-0479">Metal-binding</keyword>
<dbReference type="SUPFAM" id="SSF46626">
    <property type="entry name" value="Cytochrome c"/>
    <property type="match status" value="1"/>
</dbReference>
<evidence type="ECO:0000313" key="11">
    <source>
        <dbReference type="EMBL" id="GGG48184.1"/>
    </source>
</evidence>
<evidence type="ECO:0000259" key="8">
    <source>
        <dbReference type="Pfam" id="PF01011"/>
    </source>
</evidence>
<dbReference type="AlphaFoldDB" id="A0A917LPY2"/>
<dbReference type="GO" id="GO:0020037">
    <property type="term" value="F:heme binding"/>
    <property type="evidence" value="ECO:0007669"/>
    <property type="project" value="InterPro"/>
</dbReference>
<gene>
    <name evidence="11" type="ORF">GCM10011403_01520</name>
</gene>
<dbReference type="Gene3D" id="2.130.10.10">
    <property type="entry name" value="YVTN repeat-like/Quinoprotein amine dehydrogenase"/>
    <property type="match status" value="1"/>
</dbReference>
<evidence type="ECO:0000259" key="10">
    <source>
        <dbReference type="Pfam" id="PF13442"/>
    </source>
</evidence>
<dbReference type="InterPro" id="IPR036909">
    <property type="entry name" value="Cyt_c-like_dom_sf"/>
</dbReference>
<comment type="cofactor">
    <cofactor evidence="1">
        <name>pyrroloquinoline quinone</name>
        <dbReference type="ChEBI" id="CHEBI:58442"/>
    </cofactor>
</comment>
<comment type="caution">
    <text evidence="11">The sequence shown here is derived from an EMBL/GenBank/DDBJ whole genome shotgun (WGS) entry which is preliminary data.</text>
</comment>
<name>A0A917LPY2_9GAMM</name>
<dbReference type="SMART" id="SM00564">
    <property type="entry name" value="PQQ"/>
    <property type="match status" value="7"/>
</dbReference>
<keyword evidence="3" id="KW-0349">Heme</keyword>
<dbReference type="PANTHER" id="PTHR32303:SF10">
    <property type="entry name" value="OUTER MEMBRANE PROTEIN ASSEMBLY FACTOR BAMB"/>
    <property type="match status" value="1"/>
</dbReference>
<reference evidence="11" key="1">
    <citation type="journal article" date="2014" name="Int. J. Syst. Evol. Microbiol.">
        <title>Complete genome sequence of Corynebacterium casei LMG S-19264T (=DSM 44701T), isolated from a smear-ripened cheese.</title>
        <authorList>
            <consortium name="US DOE Joint Genome Institute (JGI-PGF)"/>
            <person name="Walter F."/>
            <person name="Albersmeier A."/>
            <person name="Kalinowski J."/>
            <person name="Ruckert C."/>
        </authorList>
    </citation>
    <scope>NUCLEOTIDE SEQUENCE</scope>
    <source>
        <strain evidence="11">CGMCC 1.15425</strain>
    </source>
</reference>
<keyword evidence="5" id="KW-0732">Signal</keyword>
<dbReference type="Gene3D" id="1.10.760.10">
    <property type="entry name" value="Cytochrome c-like domain"/>
    <property type="match status" value="1"/>
</dbReference>
<feature type="domain" description="Pyrrolo-quinoline quinone repeat" evidence="8">
    <location>
        <begin position="130"/>
        <end position="393"/>
    </location>
</feature>
<keyword evidence="7" id="KW-0408">Iron</keyword>
<dbReference type="InterPro" id="IPR011047">
    <property type="entry name" value="Quinoprotein_ADH-like_sf"/>
</dbReference>
<keyword evidence="6" id="KW-0560">Oxidoreductase</keyword>
<sequence>MDMEVAKLTLRKVAGRMMMASVLLGFQITDAAENLDGESLYTEHCAMCHTAPQDERTPPRDALRSYTANSIFQALSEGIMRSQGEALTSAQRTALAEHLAGEAMRQETARQVQQCEQTMPALDLAQPSNWNGWGNGLSNPRHQESAGTRINAGNIGELELLWAYGHDNASAARAQQTVIGEVMFMGSPSGEVRAMDLATGCNYWTYTAPREVRTAITVAHADGQDGPLAVFADTANTLFVVDATTGEERWQADVDSHPLATSTGSPVVHDNRIYVPVSSGEVSAAGRPDYHCCTFRGNVAAFDLGSGERVWHTYVMEEATVVGENSLGNPFLAPSGAPIWQAPSLDPERGVVYAGTGQNYTRPASNSSDSVVAFDMVSGDIRWIHQTTPDDAFTMACALGASHPNCPDAGPDVDIGAPIVATTLSNGQSVVIAGTKGARVVALDPDAEGEVLWSIRVGRGGALGGIHWGMTFAGDTLYVPVSDRSGMSSDASNRMPGLHAIDMKTGDTIWYEAAPERCSESGGACMDVYSGPASALDDMVIATSLNGHLFAHDAQTGEVVWEYDTVRSYETINGVEAQGGAIDSSGPVISGDYLIVNSGYATFSQMPGNVVLVFRLPQ</sequence>
<dbReference type="Pfam" id="PF13442">
    <property type="entry name" value="Cytochrome_CBB3"/>
    <property type="match status" value="1"/>
</dbReference>
<dbReference type="InterPro" id="IPR009056">
    <property type="entry name" value="Cyt_c-like_dom"/>
</dbReference>
<dbReference type="Proteomes" id="UP000627715">
    <property type="component" value="Unassembled WGS sequence"/>
</dbReference>